<organism evidence="10 11">
    <name type="scientific">Arenimonas maotaiensis</name>
    <dbReference type="NCBI Taxonomy" id="1446479"/>
    <lineage>
        <taxon>Bacteria</taxon>
        <taxon>Pseudomonadati</taxon>
        <taxon>Pseudomonadota</taxon>
        <taxon>Gammaproteobacteria</taxon>
        <taxon>Lysobacterales</taxon>
        <taxon>Lysobacteraceae</taxon>
        <taxon>Arenimonas</taxon>
    </lineage>
</organism>
<protein>
    <recommendedName>
        <fullName evidence="7">Thiol:disulfide interchange protein</fullName>
    </recommendedName>
</protein>
<feature type="domain" description="Disulphide bond isomerase DsbC/G N-terminal" evidence="8">
    <location>
        <begin position="40"/>
        <end position="107"/>
    </location>
</feature>
<evidence type="ECO:0000256" key="4">
    <source>
        <dbReference type="ARBA" id="ARBA00022764"/>
    </source>
</evidence>
<feature type="chain" id="PRO_5038157605" description="Thiol:disulfide interchange protein" evidence="7">
    <location>
        <begin position="21"/>
        <end position="258"/>
    </location>
</feature>
<comment type="subcellular location">
    <subcellularLocation>
        <location evidence="1 7">Periplasm</location>
    </subcellularLocation>
</comment>
<dbReference type="Gene3D" id="3.10.450.70">
    <property type="entry name" value="Disulphide bond isomerase, DsbC/G, N-terminal"/>
    <property type="match status" value="1"/>
</dbReference>
<accession>A0A917CID8</accession>
<evidence type="ECO:0000256" key="3">
    <source>
        <dbReference type="ARBA" id="ARBA00022729"/>
    </source>
</evidence>
<dbReference type="Proteomes" id="UP000632858">
    <property type="component" value="Unassembled WGS sequence"/>
</dbReference>
<dbReference type="Pfam" id="PF13098">
    <property type="entry name" value="Thioredoxin_2"/>
    <property type="match status" value="1"/>
</dbReference>
<dbReference type="InterPro" id="IPR009094">
    <property type="entry name" value="DiS-bond_isomerase_DsbC/G_N_sf"/>
</dbReference>
<comment type="similarity">
    <text evidence="2 7">Belongs to the thioredoxin family. DsbC subfamily.</text>
</comment>
<evidence type="ECO:0000313" key="11">
    <source>
        <dbReference type="Proteomes" id="UP000632858"/>
    </source>
</evidence>
<dbReference type="InterPro" id="IPR036249">
    <property type="entry name" value="Thioredoxin-like_sf"/>
</dbReference>
<dbReference type="InterPro" id="IPR012336">
    <property type="entry name" value="Thioredoxin-like_fold"/>
</dbReference>
<dbReference type="SUPFAM" id="SSF52833">
    <property type="entry name" value="Thioredoxin-like"/>
    <property type="match status" value="1"/>
</dbReference>
<evidence type="ECO:0000259" key="9">
    <source>
        <dbReference type="Pfam" id="PF13098"/>
    </source>
</evidence>
<keyword evidence="6 7" id="KW-0676">Redox-active center</keyword>
<evidence type="ECO:0000256" key="2">
    <source>
        <dbReference type="ARBA" id="ARBA00009813"/>
    </source>
</evidence>
<dbReference type="PANTHER" id="PTHR35272">
    <property type="entry name" value="THIOL:DISULFIDE INTERCHANGE PROTEIN DSBC-RELATED"/>
    <property type="match status" value="1"/>
</dbReference>
<keyword evidence="5" id="KW-1015">Disulfide bond</keyword>
<evidence type="ECO:0000256" key="7">
    <source>
        <dbReference type="RuleBase" id="RU364038"/>
    </source>
</evidence>
<dbReference type="Pfam" id="PF10411">
    <property type="entry name" value="DsbC_N"/>
    <property type="match status" value="1"/>
</dbReference>
<evidence type="ECO:0000259" key="8">
    <source>
        <dbReference type="Pfam" id="PF10411"/>
    </source>
</evidence>
<proteinExistence type="inferred from homology"/>
<reference evidence="10" key="1">
    <citation type="journal article" date="2014" name="Int. J. Syst. Evol. Microbiol.">
        <title>Complete genome sequence of Corynebacterium casei LMG S-19264T (=DSM 44701T), isolated from a smear-ripened cheese.</title>
        <authorList>
            <consortium name="US DOE Joint Genome Institute (JGI-PGF)"/>
            <person name="Walter F."/>
            <person name="Albersmeier A."/>
            <person name="Kalinowski J."/>
            <person name="Ruckert C."/>
        </authorList>
    </citation>
    <scope>NUCLEOTIDE SEQUENCE</scope>
    <source>
        <strain evidence="10">CGMCC 1.12726</strain>
    </source>
</reference>
<reference evidence="10" key="2">
    <citation type="submission" date="2020-09" db="EMBL/GenBank/DDBJ databases">
        <authorList>
            <person name="Sun Q."/>
            <person name="Zhou Y."/>
        </authorList>
    </citation>
    <scope>NUCLEOTIDE SEQUENCE</scope>
    <source>
        <strain evidence="10">CGMCC 1.12726</strain>
    </source>
</reference>
<dbReference type="CDD" id="cd03020">
    <property type="entry name" value="DsbA_DsbC_DsbG"/>
    <property type="match status" value="1"/>
</dbReference>
<evidence type="ECO:0000256" key="5">
    <source>
        <dbReference type="ARBA" id="ARBA00023157"/>
    </source>
</evidence>
<dbReference type="InterPro" id="IPR033954">
    <property type="entry name" value="DiS-bond_Isoase_DsbC/G"/>
</dbReference>
<dbReference type="SUPFAM" id="SSF54423">
    <property type="entry name" value="DsbC/DsbG N-terminal domain-like"/>
    <property type="match status" value="1"/>
</dbReference>
<feature type="signal peptide" evidence="7">
    <location>
        <begin position="1"/>
        <end position="20"/>
    </location>
</feature>
<dbReference type="Gene3D" id="3.40.30.10">
    <property type="entry name" value="Glutaredoxin"/>
    <property type="match status" value="1"/>
</dbReference>
<comment type="function">
    <text evidence="7">Required for disulfide bond formation in some periplasmic proteins. Acts by transferring its disulfide bond to other proteins and is reduced in the process.</text>
</comment>
<keyword evidence="11" id="KW-1185">Reference proteome</keyword>
<comment type="caution">
    <text evidence="10">The sequence shown here is derived from an EMBL/GenBank/DDBJ whole genome shotgun (WGS) entry which is preliminary data.</text>
</comment>
<keyword evidence="4 7" id="KW-0574">Periplasm</keyword>
<dbReference type="PANTHER" id="PTHR35272:SF3">
    <property type="entry name" value="THIOL:DISULFIDE INTERCHANGE PROTEIN DSBC"/>
    <property type="match status" value="1"/>
</dbReference>
<evidence type="ECO:0000313" key="10">
    <source>
        <dbReference type="EMBL" id="GGF89802.1"/>
    </source>
</evidence>
<dbReference type="RefSeq" id="WP_188448341.1">
    <property type="nucleotide sequence ID" value="NZ_BMFO01000002.1"/>
</dbReference>
<dbReference type="GO" id="GO:0042597">
    <property type="term" value="C:periplasmic space"/>
    <property type="evidence" value="ECO:0007669"/>
    <property type="project" value="UniProtKB-SubCell"/>
</dbReference>
<evidence type="ECO:0000256" key="6">
    <source>
        <dbReference type="ARBA" id="ARBA00023284"/>
    </source>
</evidence>
<dbReference type="InterPro" id="IPR051470">
    <property type="entry name" value="Thiol:disulfide_interchange"/>
</dbReference>
<dbReference type="EMBL" id="BMFO01000002">
    <property type="protein sequence ID" value="GGF89802.1"/>
    <property type="molecule type" value="Genomic_DNA"/>
</dbReference>
<keyword evidence="3 7" id="KW-0732">Signal</keyword>
<sequence>MKSSRPLLILLMAFSMQACAQGNAPVPAAKPAAAKPAKTAFTGADAVVAEALRKIAPGVEITRIQPSPMPGLREVIVDGRVLYVSTDGKYLLQGQMIDLATRSNLSEASEAVERKTLLAGIPAAQKISFAPANPKYRVTVFTDIDCGFCRQMHSQIAEYNKLGIAVDYLFFPRAGIGSESFQKAVNVWCAPDRKVAMTMAKAGKTLPKKNCSNFVTMDYHLGQKAGVDGTPAVFDGNGRQLGGYLPPDKLLAALQGKK</sequence>
<dbReference type="PROSITE" id="PS51257">
    <property type="entry name" value="PROKAR_LIPOPROTEIN"/>
    <property type="match status" value="1"/>
</dbReference>
<evidence type="ECO:0000256" key="1">
    <source>
        <dbReference type="ARBA" id="ARBA00004418"/>
    </source>
</evidence>
<feature type="domain" description="Thioredoxin-like fold" evidence="9">
    <location>
        <begin position="133"/>
        <end position="254"/>
    </location>
</feature>
<dbReference type="InterPro" id="IPR018950">
    <property type="entry name" value="DiS-bond_isomerase_DsbC/G_N"/>
</dbReference>
<gene>
    <name evidence="10" type="primary">dsbC</name>
    <name evidence="10" type="ORF">GCM10010960_09500</name>
</gene>
<name>A0A917CID8_9GAMM</name>
<dbReference type="AlphaFoldDB" id="A0A917CID8"/>